<name>A0A915EI29_9BILA</name>
<evidence type="ECO:0000313" key="3">
    <source>
        <dbReference type="WBParaSite" id="jg5586"/>
    </source>
</evidence>
<dbReference type="WBParaSite" id="jg5586">
    <property type="protein sequence ID" value="jg5586"/>
    <property type="gene ID" value="jg5586"/>
</dbReference>
<dbReference type="InterPro" id="IPR052338">
    <property type="entry name" value="Transposase_5"/>
</dbReference>
<sequence length="235" mass="27905">MRPKSIDQVTERLIVRLHDTDERWSFTKIADHVEYRRKVFVMLTIAKRIRKCTKGWPEAKTSGRLVYLVVVQPKSRLYRQRMSKNVSVFAKEHENWTVDQWKSVLWSDESKFNMIGSDGKGYVRRPLISASIQSTQTGEWQDDRFQYQQILSETMLSHLEHLENSHPDENLIFQQDNDPKHKANIITKWLQDNSVDIMQWPAQSPDLNPIENLWYEAERRMGGHKHKKSDELSKR</sequence>
<protein>
    <submittedName>
        <fullName evidence="3">Tc1-like transposase DDE domain-containing protein</fullName>
    </submittedName>
</protein>
<accession>A0A915EI29</accession>
<proteinExistence type="predicted"/>
<feature type="domain" description="Tc1-like transposase DDE" evidence="1">
    <location>
        <begin position="148"/>
        <end position="232"/>
    </location>
</feature>
<dbReference type="Pfam" id="PF13358">
    <property type="entry name" value="DDE_3"/>
    <property type="match status" value="1"/>
</dbReference>
<dbReference type="Proteomes" id="UP000887574">
    <property type="component" value="Unplaced"/>
</dbReference>
<reference evidence="3" key="1">
    <citation type="submission" date="2022-11" db="UniProtKB">
        <authorList>
            <consortium name="WormBaseParasite"/>
        </authorList>
    </citation>
    <scope>IDENTIFICATION</scope>
</reference>
<dbReference type="AlphaFoldDB" id="A0A915EI29"/>
<organism evidence="2 3">
    <name type="scientific">Ditylenchus dipsaci</name>
    <dbReference type="NCBI Taxonomy" id="166011"/>
    <lineage>
        <taxon>Eukaryota</taxon>
        <taxon>Metazoa</taxon>
        <taxon>Ecdysozoa</taxon>
        <taxon>Nematoda</taxon>
        <taxon>Chromadorea</taxon>
        <taxon>Rhabditida</taxon>
        <taxon>Tylenchina</taxon>
        <taxon>Tylenchomorpha</taxon>
        <taxon>Sphaerularioidea</taxon>
        <taxon>Anguinidae</taxon>
        <taxon>Anguininae</taxon>
        <taxon>Ditylenchus</taxon>
    </lineage>
</organism>
<keyword evidence="2" id="KW-1185">Reference proteome</keyword>
<dbReference type="PANTHER" id="PTHR23022">
    <property type="entry name" value="TRANSPOSABLE ELEMENT-RELATED"/>
    <property type="match status" value="1"/>
</dbReference>
<evidence type="ECO:0000259" key="1">
    <source>
        <dbReference type="Pfam" id="PF13358"/>
    </source>
</evidence>
<dbReference type="InterPro" id="IPR036397">
    <property type="entry name" value="RNaseH_sf"/>
</dbReference>
<dbReference type="Gene3D" id="3.30.420.10">
    <property type="entry name" value="Ribonuclease H-like superfamily/Ribonuclease H"/>
    <property type="match status" value="1"/>
</dbReference>
<evidence type="ECO:0000313" key="2">
    <source>
        <dbReference type="Proteomes" id="UP000887574"/>
    </source>
</evidence>
<dbReference type="GO" id="GO:0003676">
    <property type="term" value="F:nucleic acid binding"/>
    <property type="evidence" value="ECO:0007669"/>
    <property type="project" value="InterPro"/>
</dbReference>
<dbReference type="InterPro" id="IPR038717">
    <property type="entry name" value="Tc1-like_DDE_dom"/>
</dbReference>
<dbReference type="PANTHER" id="PTHR23022:SF135">
    <property type="entry name" value="SI:DKEY-77F5.3"/>
    <property type="match status" value="1"/>
</dbReference>